<protein>
    <submittedName>
        <fullName evidence="2">DUF6455 family protein</fullName>
    </submittedName>
</protein>
<proteinExistence type="predicted"/>
<accession>A0ABV7KK07</accession>
<reference evidence="3" key="1">
    <citation type="journal article" date="2019" name="Int. J. Syst. Evol. Microbiol.">
        <title>The Global Catalogue of Microorganisms (GCM) 10K type strain sequencing project: providing services to taxonomists for standard genome sequencing and annotation.</title>
        <authorList>
            <consortium name="The Broad Institute Genomics Platform"/>
            <consortium name="The Broad Institute Genome Sequencing Center for Infectious Disease"/>
            <person name="Wu L."/>
            <person name="Ma J."/>
        </authorList>
    </citation>
    <scope>NUCLEOTIDE SEQUENCE [LARGE SCALE GENOMIC DNA]</scope>
    <source>
        <strain evidence="3">KCTC 52165</strain>
    </source>
</reference>
<dbReference type="EMBL" id="JBHRTK010000031">
    <property type="protein sequence ID" value="MFC3209016.1"/>
    <property type="molecule type" value="Genomic_DNA"/>
</dbReference>
<evidence type="ECO:0000313" key="3">
    <source>
        <dbReference type="Proteomes" id="UP001595583"/>
    </source>
</evidence>
<dbReference type="InterPro" id="IPR045601">
    <property type="entry name" value="DUF6455"/>
</dbReference>
<evidence type="ECO:0000259" key="1">
    <source>
        <dbReference type="Pfam" id="PF20056"/>
    </source>
</evidence>
<evidence type="ECO:0000313" key="2">
    <source>
        <dbReference type="EMBL" id="MFC3209016.1"/>
    </source>
</evidence>
<keyword evidence="3" id="KW-1185">Reference proteome</keyword>
<comment type="caution">
    <text evidence="2">The sequence shown here is derived from an EMBL/GenBank/DDBJ whole genome shotgun (WGS) entry which is preliminary data.</text>
</comment>
<dbReference type="Pfam" id="PF20056">
    <property type="entry name" value="DUF6455"/>
    <property type="match status" value="1"/>
</dbReference>
<dbReference type="Proteomes" id="UP001595583">
    <property type="component" value="Unassembled WGS sequence"/>
</dbReference>
<name>A0ABV7KK07_9HYPH</name>
<feature type="domain" description="DUF6455" evidence="1">
    <location>
        <begin position="16"/>
        <end position="87"/>
    </location>
</feature>
<sequence>MSCDARRWPLTDQVWRQFGQFDLVMERTGVDPVFAARKAAGTAIAQARNTCLVCHRQKQCRFLLEQNEADTIMAFCPNAGFFDSCRQREPCKNSGCGV</sequence>
<gene>
    <name evidence="2" type="ORF">ACFOHJ_22600</name>
</gene>
<organism evidence="2 3">
    <name type="scientific">Aquamicrobium soli</name>
    <dbReference type="NCBI Taxonomy" id="1811518"/>
    <lineage>
        <taxon>Bacteria</taxon>
        <taxon>Pseudomonadati</taxon>
        <taxon>Pseudomonadota</taxon>
        <taxon>Alphaproteobacteria</taxon>
        <taxon>Hyphomicrobiales</taxon>
        <taxon>Phyllobacteriaceae</taxon>
        <taxon>Aquamicrobium</taxon>
    </lineage>
</organism>
<dbReference type="RefSeq" id="WP_378225053.1">
    <property type="nucleotide sequence ID" value="NZ_JBHRTK010000031.1"/>
</dbReference>